<dbReference type="InterPro" id="IPR017039">
    <property type="entry name" value="Virul_fac_BrkB"/>
</dbReference>
<evidence type="ECO:0000256" key="4">
    <source>
        <dbReference type="ARBA" id="ARBA00022989"/>
    </source>
</evidence>
<organism evidence="7 8">
    <name type="scientific">Phaeovulum veldkampii DSM 11550</name>
    <dbReference type="NCBI Taxonomy" id="1185920"/>
    <lineage>
        <taxon>Bacteria</taxon>
        <taxon>Pseudomonadati</taxon>
        <taxon>Pseudomonadota</taxon>
        <taxon>Alphaproteobacteria</taxon>
        <taxon>Rhodobacterales</taxon>
        <taxon>Paracoccaceae</taxon>
        <taxon>Phaeovulum</taxon>
    </lineage>
</organism>
<keyword evidence="5 6" id="KW-0472">Membrane</keyword>
<evidence type="ECO:0008006" key="9">
    <source>
        <dbReference type="Google" id="ProtNLM"/>
    </source>
</evidence>
<gene>
    <name evidence="7" type="ORF">C5F46_06985</name>
</gene>
<evidence type="ECO:0000256" key="1">
    <source>
        <dbReference type="ARBA" id="ARBA00004651"/>
    </source>
</evidence>
<evidence type="ECO:0000256" key="6">
    <source>
        <dbReference type="SAM" id="Phobius"/>
    </source>
</evidence>
<comment type="caution">
    <text evidence="7">The sequence shown here is derived from an EMBL/GenBank/DDBJ whole genome shotgun (WGS) entry which is preliminary data.</text>
</comment>
<dbReference type="GO" id="GO:0005886">
    <property type="term" value="C:plasma membrane"/>
    <property type="evidence" value="ECO:0007669"/>
    <property type="project" value="UniProtKB-SubCell"/>
</dbReference>
<accession>A0A2T4JJ84</accession>
<keyword evidence="3 6" id="KW-0812">Transmembrane</keyword>
<name>A0A2T4JJ84_9RHOB</name>
<feature type="transmembrane region" description="Helical" evidence="6">
    <location>
        <begin position="169"/>
        <end position="196"/>
    </location>
</feature>
<feature type="transmembrane region" description="Helical" evidence="6">
    <location>
        <begin position="281"/>
        <end position="304"/>
    </location>
</feature>
<feature type="transmembrane region" description="Helical" evidence="6">
    <location>
        <begin position="245"/>
        <end position="269"/>
    </location>
</feature>
<evidence type="ECO:0000256" key="5">
    <source>
        <dbReference type="ARBA" id="ARBA00023136"/>
    </source>
</evidence>
<feature type="transmembrane region" description="Helical" evidence="6">
    <location>
        <begin position="62"/>
        <end position="91"/>
    </location>
</feature>
<reference evidence="7 8" key="1">
    <citation type="submission" date="2018-03" db="EMBL/GenBank/DDBJ databases">
        <title>Rhodobacter veldkampii.</title>
        <authorList>
            <person name="Meyer T.E."/>
            <person name="Miller S."/>
            <person name="Lodha T."/>
            <person name="Gandham S."/>
            <person name="Chintalapati S."/>
            <person name="Chintalapati V.R."/>
        </authorList>
    </citation>
    <scope>NUCLEOTIDE SEQUENCE [LARGE SCALE GENOMIC DNA]</scope>
    <source>
        <strain evidence="7 8">DSM 11550</strain>
    </source>
</reference>
<dbReference type="AlphaFoldDB" id="A0A2T4JJ84"/>
<feature type="transmembrane region" description="Helical" evidence="6">
    <location>
        <begin position="133"/>
        <end position="157"/>
    </location>
</feature>
<protein>
    <recommendedName>
        <fullName evidence="9">YihY/virulence factor BrkB family protein</fullName>
    </recommendedName>
</protein>
<dbReference type="Proteomes" id="UP000241899">
    <property type="component" value="Unassembled WGS sequence"/>
</dbReference>
<sequence>MAPSMPMSRCGCSISPRRGATLPIRAAMPGATKPERGGPMQRVWGAIRFVRRLACRVQDSRLGLIAAGVAFYAIFAIFPGLTATIAIWSLIADPAVIGAYLDVADEFIPPEAWAILNSQITALLAAPRMSLGWASSLSILLALGSARAGVAALIQGLDMIHGTRPRSGVAGFVLGILLTLALVAAVLAGLATVVLVPLGLALVPLGPLTGWVLTALPWAAMLLLLLTSLGILYRYGPNTGRRQPWASPGAIVATMLWAAVSLGFSAYLANLGSYNRVYGSLGAVIALLMWLYLSSWAVLLGAVLDAERSAQDQ</sequence>
<keyword evidence="2" id="KW-1003">Cell membrane</keyword>
<dbReference type="EMBL" id="PZKF01000012">
    <property type="protein sequence ID" value="PTE17954.1"/>
    <property type="molecule type" value="Genomic_DNA"/>
</dbReference>
<dbReference type="Pfam" id="PF03631">
    <property type="entry name" value="Virul_fac_BrkB"/>
    <property type="match status" value="1"/>
</dbReference>
<dbReference type="PANTHER" id="PTHR30213">
    <property type="entry name" value="INNER MEMBRANE PROTEIN YHJD"/>
    <property type="match status" value="1"/>
</dbReference>
<evidence type="ECO:0000313" key="8">
    <source>
        <dbReference type="Proteomes" id="UP000241899"/>
    </source>
</evidence>
<dbReference type="PANTHER" id="PTHR30213:SF0">
    <property type="entry name" value="UPF0761 MEMBRANE PROTEIN YIHY"/>
    <property type="match status" value="1"/>
</dbReference>
<dbReference type="PIRSF" id="PIRSF035875">
    <property type="entry name" value="RNase_BN"/>
    <property type="match status" value="1"/>
</dbReference>
<feature type="transmembrane region" description="Helical" evidence="6">
    <location>
        <begin position="208"/>
        <end position="233"/>
    </location>
</feature>
<keyword evidence="4 6" id="KW-1133">Transmembrane helix</keyword>
<keyword evidence="8" id="KW-1185">Reference proteome</keyword>
<evidence type="ECO:0000313" key="7">
    <source>
        <dbReference type="EMBL" id="PTE17954.1"/>
    </source>
</evidence>
<evidence type="ECO:0000256" key="3">
    <source>
        <dbReference type="ARBA" id="ARBA00022692"/>
    </source>
</evidence>
<dbReference type="NCBIfam" id="TIGR00765">
    <property type="entry name" value="yihY_not_rbn"/>
    <property type="match status" value="1"/>
</dbReference>
<evidence type="ECO:0000256" key="2">
    <source>
        <dbReference type="ARBA" id="ARBA00022475"/>
    </source>
</evidence>
<proteinExistence type="predicted"/>
<dbReference type="OrthoDB" id="9781030at2"/>
<comment type="subcellular location">
    <subcellularLocation>
        <location evidence="1">Cell membrane</location>
        <topology evidence="1">Multi-pass membrane protein</topology>
    </subcellularLocation>
</comment>